<sequence length="371" mass="41554">MGRMAGGGWSSLSADLLHEISGRLSSDADHLHIHQVCTHWRASTSSPAAWRPWVVAGCRGCGSGLYPIRDYSLRLPLDGAQRVDVGALPAGLPYCCGASQGWLALVDHYGYPTRLVLWESLSNTEISLPCLENITLIVLSGDLLTSSSDWVAIAGQVQGPVRQRTVLWRPGDATWTMLNDQEAYEIDTVVFHEGKAYYIDIMGTIAICDLNSGTDPKSIQIFLSCLVVPNLCKCDQHHRQRGVHLVSCKGELLVVVLYWGNHPSPAEVYKPVWASNQRLELHERVMNLGDHSLFLGRGDTFALSAKEFPAIKRNCIYYADNPHHKRYWISVFHLDSDVVEKIPYPEELKETRTNLRTHAWFCPRTPVLKQQ</sequence>
<dbReference type="Gene3D" id="1.20.1280.50">
    <property type="match status" value="1"/>
</dbReference>
<proteinExistence type="predicted"/>
<name>A0ABC9DE69_9POAL</name>
<feature type="domain" description="KIB1-4 beta-propeller" evidence="1">
    <location>
        <begin position="89"/>
        <end position="325"/>
    </location>
</feature>
<dbReference type="AlphaFoldDB" id="A0ABC9DE69"/>
<dbReference type="InterPro" id="IPR036047">
    <property type="entry name" value="F-box-like_dom_sf"/>
</dbReference>
<evidence type="ECO:0000259" key="1">
    <source>
        <dbReference type="Pfam" id="PF03478"/>
    </source>
</evidence>
<dbReference type="PANTHER" id="PTHR36901:SF2">
    <property type="entry name" value="OS10G0520400 PROTEIN"/>
    <property type="match status" value="1"/>
</dbReference>
<dbReference type="Proteomes" id="UP001497457">
    <property type="component" value="Chromosome 33rd"/>
</dbReference>
<dbReference type="PANTHER" id="PTHR36901">
    <property type="entry name" value="F-BOX DOMAIN CONTAINING PROTEIN, EXPRESSED-RELATED"/>
    <property type="match status" value="1"/>
</dbReference>
<dbReference type="Pfam" id="PF03478">
    <property type="entry name" value="Beta-prop_KIB1-4"/>
    <property type="match status" value="1"/>
</dbReference>
<evidence type="ECO:0000313" key="2">
    <source>
        <dbReference type="EMBL" id="CAL5037181.1"/>
    </source>
</evidence>
<reference evidence="2 3" key="2">
    <citation type="submission" date="2024-10" db="EMBL/GenBank/DDBJ databases">
        <authorList>
            <person name="Ryan C."/>
        </authorList>
    </citation>
    <scope>NUCLEOTIDE SEQUENCE [LARGE SCALE GENOMIC DNA]</scope>
</reference>
<gene>
    <name evidence="2" type="ORF">URODEC1_LOCUS84338</name>
</gene>
<evidence type="ECO:0000313" key="3">
    <source>
        <dbReference type="Proteomes" id="UP001497457"/>
    </source>
</evidence>
<protein>
    <recommendedName>
        <fullName evidence="1">KIB1-4 beta-propeller domain-containing protein</fullName>
    </recommendedName>
</protein>
<dbReference type="SUPFAM" id="SSF81383">
    <property type="entry name" value="F-box domain"/>
    <property type="match status" value="1"/>
</dbReference>
<reference evidence="3" key="1">
    <citation type="submission" date="2024-06" db="EMBL/GenBank/DDBJ databases">
        <authorList>
            <person name="Ryan C."/>
        </authorList>
    </citation>
    <scope>NUCLEOTIDE SEQUENCE [LARGE SCALE GENOMIC DNA]</scope>
</reference>
<organism evidence="2 3">
    <name type="scientific">Urochloa decumbens</name>
    <dbReference type="NCBI Taxonomy" id="240449"/>
    <lineage>
        <taxon>Eukaryota</taxon>
        <taxon>Viridiplantae</taxon>
        <taxon>Streptophyta</taxon>
        <taxon>Embryophyta</taxon>
        <taxon>Tracheophyta</taxon>
        <taxon>Spermatophyta</taxon>
        <taxon>Magnoliopsida</taxon>
        <taxon>Liliopsida</taxon>
        <taxon>Poales</taxon>
        <taxon>Poaceae</taxon>
        <taxon>PACMAD clade</taxon>
        <taxon>Panicoideae</taxon>
        <taxon>Panicodae</taxon>
        <taxon>Paniceae</taxon>
        <taxon>Melinidinae</taxon>
        <taxon>Urochloa</taxon>
    </lineage>
</organism>
<dbReference type="EMBL" id="OZ075143">
    <property type="protein sequence ID" value="CAL5037181.1"/>
    <property type="molecule type" value="Genomic_DNA"/>
</dbReference>
<dbReference type="InterPro" id="IPR005174">
    <property type="entry name" value="KIB1-4_b-propeller"/>
</dbReference>
<accession>A0ABC9DE69</accession>
<keyword evidence="3" id="KW-1185">Reference proteome</keyword>